<feature type="transmembrane region" description="Helical" evidence="2">
    <location>
        <begin position="26"/>
        <end position="50"/>
    </location>
</feature>
<reference evidence="3 4" key="1">
    <citation type="journal article" date="2018" name="Mol. Biol. Evol.">
        <title>Broad Genomic Sampling Reveals a Smut Pathogenic Ancestry of the Fungal Clade Ustilaginomycotina.</title>
        <authorList>
            <person name="Kijpornyongpan T."/>
            <person name="Mondo S.J."/>
            <person name="Barry K."/>
            <person name="Sandor L."/>
            <person name="Lee J."/>
            <person name="Lipzen A."/>
            <person name="Pangilinan J."/>
            <person name="LaButti K."/>
            <person name="Hainaut M."/>
            <person name="Henrissat B."/>
            <person name="Grigoriev I.V."/>
            <person name="Spatafora J.W."/>
            <person name="Aime M.C."/>
        </authorList>
    </citation>
    <scope>NUCLEOTIDE SEQUENCE [LARGE SCALE GENOMIC DNA]</scope>
    <source>
        <strain evidence="3 4">MCA 3882</strain>
    </source>
</reference>
<evidence type="ECO:0000256" key="1">
    <source>
        <dbReference type="SAM" id="MobiDB-lite"/>
    </source>
</evidence>
<feature type="transmembrane region" description="Helical" evidence="2">
    <location>
        <begin position="132"/>
        <end position="153"/>
    </location>
</feature>
<dbReference type="OrthoDB" id="2549796at2759"/>
<feature type="transmembrane region" description="Helical" evidence="2">
    <location>
        <begin position="279"/>
        <end position="299"/>
    </location>
</feature>
<keyword evidence="2" id="KW-0812">Transmembrane</keyword>
<feature type="transmembrane region" description="Helical" evidence="2">
    <location>
        <begin position="180"/>
        <end position="200"/>
    </location>
</feature>
<protein>
    <submittedName>
        <fullName evidence="3">Uncharacterized protein</fullName>
    </submittedName>
</protein>
<dbReference type="AlphaFoldDB" id="A0A316V9K6"/>
<sequence>MSTTSYQLQYNNIVFHHVPNSQAPGLLGAMLVFAFCLGVISLELVFNLGYDYKLIKRIGWKEPHSALNRLAYFLCRYGSFLFFLITLIFMNAPGTDCDRFAIAVNVMWVIPFIFVDLIFVQRTLAVYGWNMLLTVSLGSLYLIYVALCSYSVIKFGRGYKIPYSDFCAYQTFSTHSEPHATAFIVFFVIMTLLDTLVLLLTTHRLLEGGLLSLGEVILTKVSKICETRLPNRSQEKTEEEEESLKGLLLRQGIIYFLILEFSRFAFLIVYYTVNNNTSFQVLICGIIVLIGPLMAGMLFRQTSEAVRRTQYTKDAERGQVSSFGNCGSPDPMTNSFRPLLSMPSIPNIVRDDSINLVSSRRYDSMSSMEMSPKKFKSVENFGGNMSRKSSGSLLYNLNNEAFKAEGLEQVHVDLTQRPDIELVPVTSNSSMHHRSISQGTTSSPRQSPQHKRFYSAKTPYLSNSDHGHRVFAPTTDYSRTISRVEDVQDSAPVPFAQQRRGSSKNIHAHGVAR</sequence>
<gene>
    <name evidence="3" type="ORF">FA14DRAFT_173882</name>
</gene>
<dbReference type="RefSeq" id="XP_025354482.1">
    <property type="nucleotide sequence ID" value="XM_025500505.1"/>
</dbReference>
<keyword evidence="2" id="KW-0472">Membrane</keyword>
<dbReference type="STRING" id="1280837.A0A316V9K6"/>
<name>A0A316V9K6_9BASI</name>
<keyword evidence="2" id="KW-1133">Transmembrane helix</keyword>
<feature type="region of interest" description="Disordered" evidence="1">
    <location>
        <begin position="423"/>
        <end position="452"/>
    </location>
</feature>
<dbReference type="InParanoid" id="A0A316V9K6"/>
<evidence type="ECO:0000256" key="2">
    <source>
        <dbReference type="SAM" id="Phobius"/>
    </source>
</evidence>
<feature type="region of interest" description="Disordered" evidence="1">
    <location>
        <begin position="485"/>
        <end position="513"/>
    </location>
</feature>
<organism evidence="3 4">
    <name type="scientific">Meira miltonrushii</name>
    <dbReference type="NCBI Taxonomy" id="1280837"/>
    <lineage>
        <taxon>Eukaryota</taxon>
        <taxon>Fungi</taxon>
        <taxon>Dikarya</taxon>
        <taxon>Basidiomycota</taxon>
        <taxon>Ustilaginomycotina</taxon>
        <taxon>Exobasidiomycetes</taxon>
        <taxon>Exobasidiales</taxon>
        <taxon>Brachybasidiaceae</taxon>
        <taxon>Meira</taxon>
    </lineage>
</organism>
<feature type="transmembrane region" description="Helical" evidence="2">
    <location>
        <begin position="102"/>
        <end position="120"/>
    </location>
</feature>
<dbReference type="Proteomes" id="UP000245771">
    <property type="component" value="Unassembled WGS sequence"/>
</dbReference>
<dbReference type="EMBL" id="KZ819604">
    <property type="protein sequence ID" value="PWN34180.1"/>
    <property type="molecule type" value="Genomic_DNA"/>
</dbReference>
<feature type="compositionally biased region" description="Polar residues" evidence="1">
    <location>
        <begin position="425"/>
        <end position="447"/>
    </location>
</feature>
<feature type="transmembrane region" description="Helical" evidence="2">
    <location>
        <begin position="70"/>
        <end position="90"/>
    </location>
</feature>
<accession>A0A316V9K6</accession>
<keyword evidence="4" id="KW-1185">Reference proteome</keyword>
<evidence type="ECO:0000313" key="4">
    <source>
        <dbReference type="Proteomes" id="UP000245771"/>
    </source>
</evidence>
<dbReference type="GeneID" id="37022286"/>
<proteinExistence type="predicted"/>
<evidence type="ECO:0000313" key="3">
    <source>
        <dbReference type="EMBL" id="PWN34180.1"/>
    </source>
</evidence>
<feature type="transmembrane region" description="Helical" evidence="2">
    <location>
        <begin position="253"/>
        <end position="273"/>
    </location>
</feature>